<keyword evidence="3" id="KW-1185">Reference proteome</keyword>
<proteinExistence type="predicted"/>
<reference evidence="3" key="1">
    <citation type="journal article" date="2019" name="Int. J. Syst. Evol. Microbiol.">
        <title>The Global Catalogue of Microorganisms (GCM) 10K type strain sequencing project: providing services to taxonomists for standard genome sequencing and annotation.</title>
        <authorList>
            <consortium name="The Broad Institute Genomics Platform"/>
            <consortium name="The Broad Institute Genome Sequencing Center for Infectious Disease"/>
            <person name="Wu L."/>
            <person name="Ma J."/>
        </authorList>
    </citation>
    <scope>NUCLEOTIDE SEQUENCE [LARGE SCALE GENOMIC DNA]</scope>
    <source>
        <strain evidence="3">CGMCC 1.16060</strain>
    </source>
</reference>
<evidence type="ECO:0000313" key="2">
    <source>
        <dbReference type="EMBL" id="GGF18056.1"/>
    </source>
</evidence>
<accession>A0ABQ1UHB3</accession>
<sequence length="440" mass="51575">MLKNVFKIFFILFILAIFRSQAQEKDSLARQFLMNIEIRPRAECTSNYTLPPNTTVDPYFYITQRNRILMQYEKEKWLIRSDVQEIHFWDKQNEASKVGSVNFYQLFLETKFKSVNVRLGRQSILLDNGRLFSDAPWAQQGRAHEGIRVMKYSERFSNDFFFLFTRNYNTEFEPAYSPVAANRYKYMLVNSFSYNSKRAFSFNSVSAVDFLESAGSEYLYTRATTGGRIDFKTKQWNYTLNSYLQFGRNPKGNQLFAYYIQPEIKLSLQKSNWRLGAEIISGSNSQLAPGNSGDFDVLYGVTWKFNGNMNIFTRFPTDVGGKGLINPYLFTTIPLHPKLSVRTDFHLFYTQFHLKNELDENVEKFLGFENDISLKYIPVKALEINYAFSFYQSTNSMKYLPKIHDENKTAFWSYLMISYSFNAVNLKRHKNQSVLLNQAN</sequence>
<name>A0ABQ1UHB3_9FLAO</name>
<feature type="domain" description="Alginate export" evidence="1">
    <location>
        <begin position="34"/>
        <end position="348"/>
    </location>
</feature>
<evidence type="ECO:0000313" key="3">
    <source>
        <dbReference type="Proteomes" id="UP000655016"/>
    </source>
</evidence>
<dbReference type="InterPro" id="IPR025388">
    <property type="entry name" value="Alginate_export_dom"/>
</dbReference>
<dbReference type="RefSeq" id="WP_163394936.1">
    <property type="nucleotide sequence ID" value="NZ_BMKP01000006.1"/>
</dbReference>
<comment type="caution">
    <text evidence="2">The sequence shown here is derived from an EMBL/GenBank/DDBJ whole genome shotgun (WGS) entry which is preliminary data.</text>
</comment>
<dbReference type="Proteomes" id="UP000655016">
    <property type="component" value="Unassembled WGS sequence"/>
</dbReference>
<organism evidence="2 3">
    <name type="scientific">Flavobacterium limi</name>
    <dbReference type="NCBI Taxonomy" id="2045105"/>
    <lineage>
        <taxon>Bacteria</taxon>
        <taxon>Pseudomonadati</taxon>
        <taxon>Bacteroidota</taxon>
        <taxon>Flavobacteriia</taxon>
        <taxon>Flavobacteriales</taxon>
        <taxon>Flavobacteriaceae</taxon>
        <taxon>Flavobacterium</taxon>
    </lineage>
</organism>
<dbReference type="EMBL" id="BMKP01000006">
    <property type="protein sequence ID" value="GGF18056.1"/>
    <property type="molecule type" value="Genomic_DNA"/>
</dbReference>
<evidence type="ECO:0000259" key="1">
    <source>
        <dbReference type="Pfam" id="PF13372"/>
    </source>
</evidence>
<protein>
    <recommendedName>
        <fullName evidence="1">Alginate export domain-containing protein</fullName>
    </recommendedName>
</protein>
<gene>
    <name evidence="2" type="ORF">GCM10011518_29270</name>
</gene>
<dbReference type="Pfam" id="PF13372">
    <property type="entry name" value="Alginate_exp"/>
    <property type="match status" value="1"/>
</dbReference>